<evidence type="ECO:0000256" key="3">
    <source>
        <dbReference type="ARBA" id="ARBA00022741"/>
    </source>
</evidence>
<comment type="caution">
    <text evidence="7">The sequence shown here is derived from an EMBL/GenBank/DDBJ whole genome shotgun (WGS) entry which is preliminary data.</text>
</comment>
<dbReference type="InterPro" id="IPR009008">
    <property type="entry name" value="Val/Leu/Ile-tRNA-synth_edit"/>
</dbReference>
<accession>A0A835HVB2</accession>
<keyword evidence="3" id="KW-0547">Nucleotide-binding</keyword>
<dbReference type="PANTHER" id="PTHR45794:SF1">
    <property type="entry name" value="LEUCINE--TRNA LIGASE, CYTOPLASMIC"/>
    <property type="match status" value="1"/>
</dbReference>
<keyword evidence="2" id="KW-0436">Ligase</keyword>
<gene>
    <name evidence="7" type="ORF">IFM89_021087</name>
</gene>
<dbReference type="EMBL" id="JADFTS010000005">
    <property type="protein sequence ID" value="KAF9605939.1"/>
    <property type="molecule type" value="Genomic_DNA"/>
</dbReference>
<sequence>MNGYLHLGYVSKLECAAAYHRLRGGQMRKLKDMGKIVKNVRYAIYSPFDGQPCADHDRALGEGAAVQPQEYTLIKMEVVPPLPPKLSPLEGRNVFGCCNFET</sequence>
<dbReference type="GO" id="GO:0006429">
    <property type="term" value="P:leucyl-tRNA aminoacylation"/>
    <property type="evidence" value="ECO:0007669"/>
    <property type="project" value="InterPro"/>
</dbReference>
<evidence type="ECO:0000256" key="4">
    <source>
        <dbReference type="ARBA" id="ARBA00022840"/>
    </source>
</evidence>
<keyword evidence="5" id="KW-0648">Protein biosynthesis</keyword>
<dbReference type="GO" id="GO:0002161">
    <property type="term" value="F:aminoacyl-tRNA deacylase activity"/>
    <property type="evidence" value="ECO:0007669"/>
    <property type="project" value="InterPro"/>
</dbReference>
<evidence type="ECO:0000313" key="7">
    <source>
        <dbReference type="EMBL" id="KAF9605939.1"/>
    </source>
</evidence>
<dbReference type="Proteomes" id="UP000631114">
    <property type="component" value="Unassembled WGS sequence"/>
</dbReference>
<evidence type="ECO:0000313" key="8">
    <source>
        <dbReference type="Proteomes" id="UP000631114"/>
    </source>
</evidence>
<evidence type="ECO:0000256" key="5">
    <source>
        <dbReference type="ARBA" id="ARBA00022917"/>
    </source>
</evidence>
<reference evidence="7 8" key="1">
    <citation type="submission" date="2020-10" db="EMBL/GenBank/DDBJ databases">
        <title>The Coptis chinensis genome and diversification of protoberbering-type alkaloids.</title>
        <authorList>
            <person name="Wang B."/>
            <person name="Shu S."/>
            <person name="Song C."/>
            <person name="Liu Y."/>
        </authorList>
    </citation>
    <scope>NUCLEOTIDE SEQUENCE [LARGE SCALE GENOMIC DNA]</scope>
    <source>
        <strain evidence="7">HL-2020</strain>
        <tissue evidence="7">Leaf</tissue>
    </source>
</reference>
<dbReference type="GO" id="GO:0005524">
    <property type="term" value="F:ATP binding"/>
    <property type="evidence" value="ECO:0007669"/>
    <property type="project" value="UniProtKB-KW"/>
</dbReference>
<dbReference type="InterPro" id="IPR004493">
    <property type="entry name" value="Leu-tRNA-synth_Ia_arc/euk"/>
</dbReference>
<protein>
    <submittedName>
        <fullName evidence="7">Uncharacterized protein</fullName>
    </submittedName>
</protein>
<comment type="similarity">
    <text evidence="1">Belongs to the class-I aminoacyl-tRNA synthetase family.</text>
</comment>
<keyword evidence="8" id="KW-1185">Reference proteome</keyword>
<dbReference type="AlphaFoldDB" id="A0A835HVB2"/>
<dbReference type="Gene3D" id="3.90.740.10">
    <property type="entry name" value="Valyl/Leucyl/Isoleucyl-tRNA synthetase, editing domain"/>
    <property type="match status" value="1"/>
</dbReference>
<evidence type="ECO:0000256" key="6">
    <source>
        <dbReference type="ARBA" id="ARBA00023146"/>
    </source>
</evidence>
<proteinExistence type="inferred from homology"/>
<organism evidence="7 8">
    <name type="scientific">Coptis chinensis</name>
    <dbReference type="NCBI Taxonomy" id="261450"/>
    <lineage>
        <taxon>Eukaryota</taxon>
        <taxon>Viridiplantae</taxon>
        <taxon>Streptophyta</taxon>
        <taxon>Embryophyta</taxon>
        <taxon>Tracheophyta</taxon>
        <taxon>Spermatophyta</taxon>
        <taxon>Magnoliopsida</taxon>
        <taxon>Ranunculales</taxon>
        <taxon>Ranunculaceae</taxon>
        <taxon>Coptidoideae</taxon>
        <taxon>Coptis</taxon>
    </lineage>
</organism>
<dbReference type="InterPro" id="IPR014729">
    <property type="entry name" value="Rossmann-like_a/b/a_fold"/>
</dbReference>
<keyword evidence="4" id="KW-0067">ATP-binding</keyword>
<keyword evidence="6" id="KW-0030">Aminoacyl-tRNA synthetase</keyword>
<evidence type="ECO:0000256" key="2">
    <source>
        <dbReference type="ARBA" id="ARBA00022598"/>
    </source>
</evidence>
<dbReference type="OrthoDB" id="10249672at2759"/>
<evidence type="ECO:0000256" key="1">
    <source>
        <dbReference type="ARBA" id="ARBA00005594"/>
    </source>
</evidence>
<dbReference type="Gene3D" id="3.40.50.620">
    <property type="entry name" value="HUPs"/>
    <property type="match status" value="1"/>
</dbReference>
<name>A0A835HVB2_9MAGN</name>
<dbReference type="PANTHER" id="PTHR45794">
    <property type="entry name" value="LEUCYL-TRNA SYNTHETASE"/>
    <property type="match status" value="1"/>
</dbReference>
<dbReference type="GO" id="GO:0004823">
    <property type="term" value="F:leucine-tRNA ligase activity"/>
    <property type="evidence" value="ECO:0007669"/>
    <property type="project" value="InterPro"/>
</dbReference>